<feature type="compositionally biased region" description="Acidic residues" evidence="1">
    <location>
        <begin position="908"/>
        <end position="926"/>
    </location>
</feature>
<feature type="compositionally biased region" description="Low complexity" evidence="1">
    <location>
        <begin position="805"/>
        <end position="828"/>
    </location>
</feature>
<protein>
    <submittedName>
        <fullName evidence="2">Uncharacterized protein</fullName>
    </submittedName>
</protein>
<feature type="compositionally biased region" description="Low complexity" evidence="1">
    <location>
        <begin position="560"/>
        <end position="573"/>
    </location>
</feature>
<feature type="compositionally biased region" description="Polar residues" evidence="1">
    <location>
        <begin position="484"/>
        <end position="493"/>
    </location>
</feature>
<feature type="compositionally biased region" description="Pro residues" evidence="1">
    <location>
        <begin position="509"/>
        <end position="535"/>
    </location>
</feature>
<evidence type="ECO:0000256" key="1">
    <source>
        <dbReference type="SAM" id="MobiDB-lite"/>
    </source>
</evidence>
<feature type="compositionally biased region" description="Polar residues" evidence="1">
    <location>
        <begin position="886"/>
        <end position="897"/>
    </location>
</feature>
<feature type="compositionally biased region" description="Pro residues" evidence="1">
    <location>
        <begin position="546"/>
        <end position="559"/>
    </location>
</feature>
<feature type="compositionally biased region" description="Basic and acidic residues" evidence="1">
    <location>
        <begin position="1035"/>
        <end position="1046"/>
    </location>
</feature>
<dbReference type="AlphaFoldDB" id="A0A7R8ZIG6"/>
<feature type="compositionally biased region" description="Low complexity" evidence="1">
    <location>
        <begin position="733"/>
        <end position="777"/>
    </location>
</feature>
<feature type="compositionally biased region" description="Pro residues" evidence="1">
    <location>
        <begin position="574"/>
        <end position="588"/>
    </location>
</feature>
<feature type="compositionally biased region" description="Polar residues" evidence="1">
    <location>
        <begin position="870"/>
        <end position="879"/>
    </location>
</feature>
<feature type="compositionally biased region" description="Low complexity" evidence="1">
    <location>
        <begin position="536"/>
        <end position="545"/>
    </location>
</feature>
<organism evidence="2">
    <name type="scientific">Cyprideis torosa</name>
    <dbReference type="NCBI Taxonomy" id="163714"/>
    <lineage>
        <taxon>Eukaryota</taxon>
        <taxon>Metazoa</taxon>
        <taxon>Ecdysozoa</taxon>
        <taxon>Arthropoda</taxon>
        <taxon>Crustacea</taxon>
        <taxon>Oligostraca</taxon>
        <taxon>Ostracoda</taxon>
        <taxon>Podocopa</taxon>
        <taxon>Podocopida</taxon>
        <taxon>Cytherocopina</taxon>
        <taxon>Cytheroidea</taxon>
        <taxon>Cytherideidae</taxon>
        <taxon>Cyprideis</taxon>
    </lineage>
</organism>
<feature type="region of interest" description="Disordered" evidence="1">
    <location>
        <begin position="266"/>
        <end position="322"/>
    </location>
</feature>
<reference evidence="2" key="1">
    <citation type="submission" date="2020-11" db="EMBL/GenBank/DDBJ databases">
        <authorList>
            <person name="Tran Van P."/>
        </authorList>
    </citation>
    <scope>NUCLEOTIDE SEQUENCE</scope>
</reference>
<feature type="compositionally biased region" description="Low complexity" evidence="1">
    <location>
        <begin position="617"/>
        <end position="627"/>
    </location>
</feature>
<feature type="compositionally biased region" description="Basic and acidic residues" evidence="1">
    <location>
        <begin position="693"/>
        <end position="709"/>
    </location>
</feature>
<dbReference type="EMBL" id="OB660074">
    <property type="protein sequence ID" value="CAD7222574.1"/>
    <property type="molecule type" value="Genomic_DNA"/>
</dbReference>
<proteinExistence type="predicted"/>
<feature type="compositionally biased region" description="Acidic residues" evidence="1">
    <location>
        <begin position="836"/>
        <end position="845"/>
    </location>
</feature>
<accession>A0A7R8ZIG6</accession>
<feature type="compositionally biased region" description="Low complexity" evidence="1">
    <location>
        <begin position="432"/>
        <end position="449"/>
    </location>
</feature>
<evidence type="ECO:0000313" key="2">
    <source>
        <dbReference type="EMBL" id="CAD7222574.1"/>
    </source>
</evidence>
<name>A0A7R8ZIG6_9CRUS</name>
<feature type="compositionally biased region" description="Low complexity" evidence="1">
    <location>
        <begin position="278"/>
        <end position="306"/>
    </location>
</feature>
<sequence>MKAVVPMDLRQRSSFITKVTRRRHPDASLLISSTWPKHFVLILTLLISFAHAFPRPKAQSEPQVILRPLPGEEYVQFHAGNRKTGPCSSGICTLATTKEVPRPKEEDTAVLNTASGGRKEVPFRKPIPASDYILKPEEVEHVRNGIRKRRQLQQGDLLAVESLQNPVAVLPGPAIRSDLSDPSLTQQLQPIRTDEIVEVRTEVSIVTSGPRLVIHPAGTSGVERPQEDGSSIHVLPMHETFLVDLPEPHLEGSSTENPFPVAVKKRNNQDEHSGIQHRSSSVVPRRTTTTSTTTTAAPTTTTSTTPRPSPTTRPPSPTTFIPPVKAAPKYSSAETPSNLGLFANIPVPMTKDRDSRKLQTSKDTAIAARNSFFQGDVRDSDFKSGKGPLDDKTLVAAASNPTNTKIVVKEVNGQLYEYEYLYYEYDPENPTADPLDSVPDVDPAPAAPEKAPKAPPSPPRNDRKLPPPPRSQFSEQPEPLNKVLSDQRSSFQGDSGPRIIEQATTAKTDPPPTTIPRGPPPPQSQFPRDQPPPQSQPQFQQFGFQPLPPIQQFPAPPTFQNPAQQQFPGQFQFQPPPPPPPPARPFPQIPEERLPENTRFPPRNDQTPAPPHGVLDQFFQPPSFQQNFPPPRFEPPPQQGIPPQQGPPPQQKLPPNEGSAPGSQFGFERQPAPVFRPEPEAPVFRPQDEEDQFTNHEEEFLDNQKDFFGHTDQGPTGPPEEVHETELPEIEALETTLPATTTVSTTTTTEATTTTTTTEATTTTTTTEATTTTTEEPTTTERFRGRERPSFLSSLRSRDRERPAFRPAPRTRTRPQAPSRSRTSSFSPKSRRGESTADEPEDEENSIAVADDVSTSTARTFGRRRPSKPTPSFTRSRNQIPGLDNKASSRFSPSLSRQRGRGRATEAPPEEEVKEGEAEAEAPAEEVTERTRGLPSRGRFRPGESRRTLPTSLFRSRGRQPTTTTTTQAPAEEGADEEVPSEDTAAAGTEEEAPTEEGPAAEEPKAEEKSGPVSLQDLLKRRSRVRPGIPGITRSRSDLFNRRRGPETTTTTTTPAPVEEEVGDTTPADTGAAGEGLGALEDGAAEEEVATDPPEVAQENQPVVGGGLLARLRQRKPGSLFNPGQT</sequence>
<feature type="compositionally biased region" description="Low complexity" evidence="1">
    <location>
        <begin position="959"/>
        <end position="972"/>
    </location>
</feature>
<feature type="compositionally biased region" description="Basic and acidic residues" evidence="1">
    <location>
        <begin position="779"/>
        <end position="789"/>
    </location>
</feature>
<feature type="compositionally biased region" description="Pro residues" evidence="1">
    <location>
        <begin position="307"/>
        <end position="317"/>
    </location>
</feature>
<gene>
    <name evidence="2" type="ORF">CTOB1V02_LOCUS576</name>
</gene>
<feature type="region of interest" description="Disordered" evidence="1">
    <location>
        <begin position="427"/>
        <end position="1105"/>
    </location>
</feature>
<feature type="compositionally biased region" description="Pro residues" evidence="1">
    <location>
        <begin position="628"/>
        <end position="652"/>
    </location>
</feature>